<proteinExistence type="predicted"/>
<dbReference type="AlphaFoldDB" id="A0AAN9YNW4"/>
<evidence type="ECO:0008006" key="4">
    <source>
        <dbReference type="Google" id="ProtNLM"/>
    </source>
</evidence>
<evidence type="ECO:0000313" key="2">
    <source>
        <dbReference type="EMBL" id="KAK7749342.1"/>
    </source>
</evidence>
<feature type="compositionally biased region" description="Low complexity" evidence="1">
    <location>
        <begin position="179"/>
        <end position="240"/>
    </location>
</feature>
<organism evidence="2 3">
    <name type="scientific">Diatrype stigma</name>
    <dbReference type="NCBI Taxonomy" id="117547"/>
    <lineage>
        <taxon>Eukaryota</taxon>
        <taxon>Fungi</taxon>
        <taxon>Dikarya</taxon>
        <taxon>Ascomycota</taxon>
        <taxon>Pezizomycotina</taxon>
        <taxon>Sordariomycetes</taxon>
        <taxon>Xylariomycetidae</taxon>
        <taxon>Xylariales</taxon>
        <taxon>Diatrypaceae</taxon>
        <taxon>Diatrype</taxon>
    </lineage>
</organism>
<reference evidence="2 3" key="1">
    <citation type="submission" date="2024-02" db="EMBL/GenBank/DDBJ databases">
        <title>De novo assembly and annotation of 12 fungi associated with fruit tree decline syndrome in Ontario, Canada.</title>
        <authorList>
            <person name="Sulman M."/>
            <person name="Ellouze W."/>
            <person name="Ilyukhin E."/>
        </authorList>
    </citation>
    <scope>NUCLEOTIDE SEQUENCE [LARGE SCALE GENOMIC DNA]</scope>
    <source>
        <strain evidence="2 3">M11/M66-122</strain>
    </source>
</reference>
<dbReference type="Proteomes" id="UP001320420">
    <property type="component" value="Unassembled WGS sequence"/>
</dbReference>
<evidence type="ECO:0000256" key="1">
    <source>
        <dbReference type="SAM" id="MobiDB-lite"/>
    </source>
</evidence>
<feature type="region of interest" description="Disordered" evidence="1">
    <location>
        <begin position="173"/>
        <end position="273"/>
    </location>
</feature>
<accession>A0AAN9YNW4</accession>
<keyword evidence="3" id="KW-1185">Reference proteome</keyword>
<sequence>MDGLATVLPQVHTPIYSKLQEWILKQQEYEATNSRAAPLSKVQRRLLQELEQTLILESAPGPEPQLGDANWIGLLHEYRAAHPRYPGEDLLFTEEMVPCVPAVRWRSRVALEEAASASFPDDRGGAPPSFGKKKDAKQYAAKCAVEWLRAQNLMPADGVRFPKAQVQAQMQIRTPPRPVSSVSAVASPKAPSPSPAMLAASAAKRQKLSSPDSSSSPGSPATPAAAAAAAAARPSSSSSPVLLPIGTVVPAKTASGTTGLPQEQSSPLDADERSATADVAALCTRLNWQPPIYKLTQDPQHKGFWSGYAEFESRPGASSSMLPPADAGRVENAYGKKLAKQKIAEGLVPYLARALEARQEMIRGFWAQR</sequence>
<name>A0AAN9YNW4_9PEZI</name>
<evidence type="ECO:0000313" key="3">
    <source>
        <dbReference type="Proteomes" id="UP001320420"/>
    </source>
</evidence>
<protein>
    <recommendedName>
        <fullName evidence="4">DRBM domain-containing protein</fullName>
    </recommendedName>
</protein>
<comment type="caution">
    <text evidence="2">The sequence shown here is derived from an EMBL/GenBank/DDBJ whole genome shotgun (WGS) entry which is preliminary data.</text>
</comment>
<dbReference type="EMBL" id="JAKJXP020000074">
    <property type="protein sequence ID" value="KAK7749342.1"/>
    <property type="molecule type" value="Genomic_DNA"/>
</dbReference>
<feature type="region of interest" description="Disordered" evidence="1">
    <location>
        <begin position="114"/>
        <end position="133"/>
    </location>
</feature>
<feature type="compositionally biased region" description="Polar residues" evidence="1">
    <location>
        <begin position="254"/>
        <end position="267"/>
    </location>
</feature>
<gene>
    <name evidence="2" type="ORF">SLS62_008194</name>
</gene>